<dbReference type="PANTHER" id="PTHR46401">
    <property type="entry name" value="GLYCOSYLTRANSFERASE WBBK-RELATED"/>
    <property type="match status" value="1"/>
</dbReference>
<organism evidence="2 3">
    <name type="scientific">Ectopseudomonas oleovorans</name>
    <name type="common">Pseudomonas oleovorans</name>
    <dbReference type="NCBI Taxonomy" id="301"/>
    <lineage>
        <taxon>Bacteria</taxon>
        <taxon>Pseudomonadati</taxon>
        <taxon>Pseudomonadota</taxon>
        <taxon>Gammaproteobacteria</taxon>
        <taxon>Pseudomonadales</taxon>
        <taxon>Pseudomonadaceae</taxon>
        <taxon>Ectopseudomonas</taxon>
    </lineage>
</organism>
<evidence type="ECO:0000313" key="3">
    <source>
        <dbReference type="Proteomes" id="UP000256988"/>
    </source>
</evidence>
<protein>
    <submittedName>
        <fullName evidence="2">Glycosyltransferase involved in cell wall biosynthesis</fullName>
    </submittedName>
</protein>
<gene>
    <name evidence="2" type="ORF">DFO60_2958</name>
</gene>
<dbReference type="RefSeq" id="WP_115946287.1">
    <property type="nucleotide sequence ID" value="NZ_QRDL01000004.1"/>
</dbReference>
<feature type="domain" description="Glycosyl transferase family 1" evidence="1">
    <location>
        <begin position="199"/>
        <end position="340"/>
    </location>
</feature>
<dbReference type="InterPro" id="IPR001296">
    <property type="entry name" value="Glyco_trans_1"/>
</dbReference>
<dbReference type="GO" id="GO:0016757">
    <property type="term" value="F:glycosyltransferase activity"/>
    <property type="evidence" value="ECO:0007669"/>
    <property type="project" value="InterPro"/>
</dbReference>
<comment type="caution">
    <text evidence="2">The sequence shown here is derived from an EMBL/GenBank/DDBJ whole genome shotgun (WGS) entry which is preliminary data.</text>
</comment>
<dbReference type="Gene3D" id="3.40.50.2000">
    <property type="entry name" value="Glycogen Phosphorylase B"/>
    <property type="match status" value="1"/>
</dbReference>
<dbReference type="EMBL" id="QRDL01000004">
    <property type="protein sequence ID" value="RED02919.1"/>
    <property type="molecule type" value="Genomic_DNA"/>
</dbReference>
<dbReference type="AlphaFoldDB" id="A0A3D9EID3"/>
<keyword evidence="2" id="KW-0808">Transferase</keyword>
<dbReference type="Pfam" id="PF00534">
    <property type="entry name" value="Glycos_transf_1"/>
    <property type="match status" value="1"/>
</dbReference>
<name>A0A3D9EID3_ECTOL</name>
<reference evidence="2 3" key="1">
    <citation type="submission" date="2018-07" db="EMBL/GenBank/DDBJ databases">
        <title>Genome sequencing of rice bacterial endophytes.</title>
        <authorList>
            <person name="Venturi V."/>
        </authorList>
    </citation>
    <scope>NUCLEOTIDE SEQUENCE [LARGE SCALE GENOMIC DNA]</scope>
    <source>
        <strain evidence="2 3">AG1002</strain>
    </source>
</reference>
<accession>A0A3D9EID3</accession>
<evidence type="ECO:0000313" key="2">
    <source>
        <dbReference type="EMBL" id="RED02919.1"/>
    </source>
</evidence>
<dbReference type="SUPFAM" id="SSF53756">
    <property type="entry name" value="UDP-Glycosyltransferase/glycogen phosphorylase"/>
    <property type="match status" value="1"/>
</dbReference>
<sequence>MTAERDPILYIDCTSTIRSKLNTGIQKVVRNISNLKEQFSEKLLIDCIPICYQFDDFYPADIAETLSEGMSDRSQAIDIRYRDIYLCIDAFWTMDMHSWYPFIKARGASIATLIYDLIPITHSEHCKPEETALFEASLNTIIDHSELLLCISRSTHDSLVDYCKSRQINLQDKRIAIIPLAPALSHQGSSLSSAIQKKRLPQQDFFLAVGTLESRRGYSELLDEFSTYWDSGGTDCLLFIGKIGSTSEKIVEKIENLRAQKRPVLWLSDANDDELLQAYKSAKAVICASYVEGYGMSVAEGLKLNGRVFANRLPVFGEYAGAFPYYFDINTKGELARLVKSAGTLATSNQQVFLGSWSDTVDAICNELTRLGLFYGSSSAIELHRNSPNAVRWAYWLYHGRVCSSTEIESWLRFDDVFKMRDALKFEMRNIEKPLTTDFVHWMLLANFERNDFSPEEISYWKKTCKNGKELIGRLQQEKNNIDSPLSEEQIRSGYLRMWGRNDCSPDEIRYWLDKKITSGEFRQVLQQESTRLTAPLREDNVRSGYLMLLGRNDCSPDEISYWLDKNITLGEFRETLKQEKNNLSLPLNEESIRTGYLMLLGRNDCSPDEISYWLDKNITLGEFREILKQEKNNLSLPLNEESIRSGYLMFFGRNDCSRSEIDYWLGREISLAEFRQILLHEAVQQAKLHGGSHENTAINDL</sequence>
<proteinExistence type="predicted"/>
<dbReference type="Proteomes" id="UP000256988">
    <property type="component" value="Unassembled WGS sequence"/>
</dbReference>
<evidence type="ECO:0000259" key="1">
    <source>
        <dbReference type="Pfam" id="PF00534"/>
    </source>
</evidence>
<dbReference type="PANTHER" id="PTHR46401:SF9">
    <property type="entry name" value="MANNOSYLTRANSFERASE A"/>
    <property type="match status" value="1"/>
</dbReference>